<evidence type="ECO:0000256" key="1">
    <source>
        <dbReference type="SAM" id="MobiDB-lite"/>
    </source>
</evidence>
<dbReference type="Proteomes" id="UP000266723">
    <property type="component" value="Unassembled WGS sequence"/>
</dbReference>
<accession>A0ABQ7E8Z0</accession>
<name>A0ABQ7E8Z0_BRACR</name>
<organism evidence="2 3">
    <name type="scientific">Brassica cretica</name>
    <name type="common">Mustard</name>
    <dbReference type="NCBI Taxonomy" id="69181"/>
    <lineage>
        <taxon>Eukaryota</taxon>
        <taxon>Viridiplantae</taxon>
        <taxon>Streptophyta</taxon>
        <taxon>Embryophyta</taxon>
        <taxon>Tracheophyta</taxon>
        <taxon>Spermatophyta</taxon>
        <taxon>Magnoliopsida</taxon>
        <taxon>eudicotyledons</taxon>
        <taxon>Gunneridae</taxon>
        <taxon>Pentapetalae</taxon>
        <taxon>rosids</taxon>
        <taxon>malvids</taxon>
        <taxon>Brassicales</taxon>
        <taxon>Brassicaceae</taxon>
        <taxon>Brassiceae</taxon>
        <taxon>Brassica</taxon>
    </lineage>
</organism>
<feature type="region of interest" description="Disordered" evidence="1">
    <location>
        <begin position="9"/>
        <end position="50"/>
    </location>
</feature>
<evidence type="ECO:0000313" key="3">
    <source>
        <dbReference type="Proteomes" id="UP000266723"/>
    </source>
</evidence>
<sequence>MLTHAYGALSRFQANQNQKSLDSEDPQREGVKTSDTTTRAPDLAKSRMGHLGDSGSYLFQRVSTGTGLTEGTRTQICITPTLVGVESNLARTQPLRNFIKHVGSVEERACAQEPISIRPIGKGVADTIEEVVAYGGVPELSFLIQT</sequence>
<keyword evidence="3" id="KW-1185">Reference proteome</keyword>
<protein>
    <submittedName>
        <fullName evidence="2">Uncharacterized protein</fullName>
    </submittedName>
</protein>
<comment type="caution">
    <text evidence="2">The sequence shown here is derived from an EMBL/GenBank/DDBJ whole genome shotgun (WGS) entry which is preliminary data.</text>
</comment>
<dbReference type="EMBL" id="QGKV02000299">
    <property type="protein sequence ID" value="KAF3593156.1"/>
    <property type="molecule type" value="Genomic_DNA"/>
</dbReference>
<reference evidence="2 3" key="1">
    <citation type="journal article" date="2020" name="BMC Genomics">
        <title>Intraspecific diversification of the crop wild relative Brassica cretica Lam. using demographic model selection.</title>
        <authorList>
            <person name="Kioukis A."/>
            <person name="Michalopoulou V.A."/>
            <person name="Briers L."/>
            <person name="Pirintsos S."/>
            <person name="Studholme D.J."/>
            <person name="Pavlidis P."/>
            <person name="Sarris P.F."/>
        </authorList>
    </citation>
    <scope>NUCLEOTIDE SEQUENCE [LARGE SCALE GENOMIC DNA]</scope>
    <source>
        <strain evidence="3">cv. PFS-1207/04</strain>
    </source>
</reference>
<proteinExistence type="predicted"/>
<evidence type="ECO:0000313" key="2">
    <source>
        <dbReference type="EMBL" id="KAF3593156.1"/>
    </source>
</evidence>
<gene>
    <name evidence="2" type="ORF">DY000_02021063</name>
</gene>
<feature type="compositionally biased region" description="Basic and acidic residues" evidence="1">
    <location>
        <begin position="21"/>
        <end position="32"/>
    </location>
</feature>